<dbReference type="EMBL" id="GBRH01204281">
    <property type="protein sequence ID" value="JAD93614.1"/>
    <property type="molecule type" value="Transcribed_RNA"/>
</dbReference>
<name>A0A0A9DYM2_ARUDO</name>
<sequence>MIDPKGKKKMASRTKQHGLWISPCTVHDLWIKAISQMRTKIKYAMIENINARICFQIRIFSEKIESW</sequence>
<proteinExistence type="predicted"/>
<organism evidence="1">
    <name type="scientific">Arundo donax</name>
    <name type="common">Giant reed</name>
    <name type="synonym">Donax arundinaceus</name>
    <dbReference type="NCBI Taxonomy" id="35708"/>
    <lineage>
        <taxon>Eukaryota</taxon>
        <taxon>Viridiplantae</taxon>
        <taxon>Streptophyta</taxon>
        <taxon>Embryophyta</taxon>
        <taxon>Tracheophyta</taxon>
        <taxon>Spermatophyta</taxon>
        <taxon>Magnoliopsida</taxon>
        <taxon>Liliopsida</taxon>
        <taxon>Poales</taxon>
        <taxon>Poaceae</taxon>
        <taxon>PACMAD clade</taxon>
        <taxon>Arundinoideae</taxon>
        <taxon>Arundineae</taxon>
        <taxon>Arundo</taxon>
    </lineage>
</organism>
<dbReference type="AlphaFoldDB" id="A0A0A9DYM2"/>
<reference evidence="1" key="2">
    <citation type="journal article" date="2015" name="Data Brief">
        <title>Shoot transcriptome of the giant reed, Arundo donax.</title>
        <authorList>
            <person name="Barrero R.A."/>
            <person name="Guerrero F.D."/>
            <person name="Moolhuijzen P."/>
            <person name="Goolsby J.A."/>
            <person name="Tidwell J."/>
            <person name="Bellgard S.E."/>
            <person name="Bellgard M.I."/>
        </authorList>
    </citation>
    <scope>NUCLEOTIDE SEQUENCE</scope>
    <source>
        <tissue evidence="1">Shoot tissue taken approximately 20 cm above the soil surface</tissue>
    </source>
</reference>
<evidence type="ECO:0000313" key="1">
    <source>
        <dbReference type="EMBL" id="JAD93614.1"/>
    </source>
</evidence>
<reference evidence="1" key="1">
    <citation type="submission" date="2014-09" db="EMBL/GenBank/DDBJ databases">
        <authorList>
            <person name="Magalhaes I.L.F."/>
            <person name="Oliveira U."/>
            <person name="Santos F.R."/>
            <person name="Vidigal T.H.D.A."/>
            <person name="Brescovit A.D."/>
            <person name="Santos A.J."/>
        </authorList>
    </citation>
    <scope>NUCLEOTIDE SEQUENCE</scope>
    <source>
        <tissue evidence="1">Shoot tissue taken approximately 20 cm above the soil surface</tissue>
    </source>
</reference>
<protein>
    <submittedName>
        <fullName evidence="1">Uncharacterized protein</fullName>
    </submittedName>
</protein>
<accession>A0A0A9DYM2</accession>